<dbReference type="Gene3D" id="2.40.100.10">
    <property type="entry name" value="Cyclophilin-like"/>
    <property type="match status" value="1"/>
</dbReference>
<keyword evidence="4" id="KW-1133">Transmembrane helix</keyword>
<reference evidence="6" key="1">
    <citation type="submission" date="2022-05" db="EMBL/GenBank/DDBJ databases">
        <title>Complete genome sequence of toluene-degrading Gulosibacter sediminis strain ACHW.36C.</title>
        <authorList>
            <person name="Wai A.C."/>
            <person name="Lai G.K."/>
            <person name="Griffin S.D."/>
            <person name="Leung F.C."/>
        </authorList>
    </citation>
    <scope>NUCLEOTIDE SEQUENCE [LARGE SCALE GENOMIC DNA]</scope>
    <source>
        <strain evidence="6">ACHW.36C</strain>
    </source>
</reference>
<organism evidence="6">
    <name type="scientific">Gulosibacter sediminis</name>
    <dbReference type="NCBI Taxonomy" id="1729695"/>
    <lineage>
        <taxon>Bacteria</taxon>
        <taxon>Bacillati</taxon>
        <taxon>Actinomycetota</taxon>
        <taxon>Actinomycetes</taxon>
        <taxon>Micrococcales</taxon>
        <taxon>Microbacteriaceae</taxon>
        <taxon>Gulosibacter</taxon>
    </lineage>
</organism>
<dbReference type="InterPro" id="IPR002130">
    <property type="entry name" value="Cyclophilin-type_PPIase_dom"/>
</dbReference>
<dbReference type="EC" id="5.2.1.8" evidence="1"/>
<gene>
    <name evidence="6" type="ORF">M3M28_06895</name>
</gene>
<dbReference type="InterPro" id="IPR044665">
    <property type="entry name" value="E_coli_cyclophilin_A-like"/>
</dbReference>
<evidence type="ECO:0000259" key="5">
    <source>
        <dbReference type="PROSITE" id="PS50072"/>
    </source>
</evidence>
<feature type="domain" description="PPIase cyclophilin-type" evidence="5">
    <location>
        <begin position="104"/>
        <end position="254"/>
    </location>
</feature>
<dbReference type="InterPro" id="IPR029000">
    <property type="entry name" value="Cyclophilin-like_dom_sf"/>
</dbReference>
<dbReference type="EMBL" id="CP097160">
    <property type="protein sequence ID" value="UQN13814.1"/>
    <property type="molecule type" value="Genomic_DNA"/>
</dbReference>
<evidence type="ECO:0000313" key="6">
    <source>
        <dbReference type="EMBL" id="UQN13814.1"/>
    </source>
</evidence>
<name>A0ABY4MVJ0_9MICO</name>
<keyword evidence="2" id="KW-0697">Rotamase</keyword>
<dbReference type="PANTHER" id="PTHR43246">
    <property type="entry name" value="PEPTIDYL-PROLYL CIS-TRANS ISOMERASE CYP38, CHLOROPLASTIC"/>
    <property type="match status" value="1"/>
</dbReference>
<protein>
    <recommendedName>
        <fullName evidence="1">peptidylprolyl isomerase</fullName>
        <ecNumber evidence="1">5.2.1.8</ecNumber>
    </recommendedName>
</protein>
<keyword evidence="4" id="KW-0812">Transmembrane</keyword>
<evidence type="ECO:0000256" key="2">
    <source>
        <dbReference type="ARBA" id="ARBA00023110"/>
    </source>
</evidence>
<dbReference type="PROSITE" id="PS50072">
    <property type="entry name" value="CSA_PPIASE_2"/>
    <property type="match status" value="1"/>
</dbReference>
<dbReference type="Pfam" id="PF00160">
    <property type="entry name" value="Pro_isomerase"/>
    <property type="match status" value="1"/>
</dbReference>
<evidence type="ECO:0000256" key="4">
    <source>
        <dbReference type="SAM" id="Phobius"/>
    </source>
</evidence>
<dbReference type="SUPFAM" id="SSF50891">
    <property type="entry name" value="Cyclophilin-like"/>
    <property type="match status" value="1"/>
</dbReference>
<sequence>MAENAKELRRRQREHEARVVVHDVQTDRRRTDNRKGIIALVVAALVAVGGQVAFTTTGGFAASPAAETTAPAETAAPEAAVPDASIAEDREWTGTIDFNDGAFELGITLDGVNAPQATANLVDLVQKDFYDETACHRLTTEGLYVLQCGDPSGDGTGGPGYQFGPLENVPEDGVYPAGTIAMARGQAEDSMGSQFFIVYEDTELPAPGYSVIGQVTSGLDELQAQIVDEGVDPASGSTGDGTPLAPAVITDITVE</sequence>
<dbReference type="CDD" id="cd00317">
    <property type="entry name" value="cyclophilin"/>
    <property type="match status" value="1"/>
</dbReference>
<evidence type="ECO:0000256" key="1">
    <source>
        <dbReference type="ARBA" id="ARBA00013194"/>
    </source>
</evidence>
<proteinExistence type="predicted"/>
<dbReference type="GO" id="GO:0016853">
    <property type="term" value="F:isomerase activity"/>
    <property type="evidence" value="ECO:0007669"/>
    <property type="project" value="UniProtKB-KW"/>
</dbReference>
<evidence type="ECO:0000256" key="3">
    <source>
        <dbReference type="ARBA" id="ARBA00023235"/>
    </source>
</evidence>
<feature type="transmembrane region" description="Helical" evidence="4">
    <location>
        <begin position="37"/>
        <end position="54"/>
    </location>
</feature>
<accession>A0ABY4MVJ0</accession>
<keyword evidence="4" id="KW-0472">Membrane</keyword>
<keyword evidence="3 6" id="KW-0413">Isomerase</keyword>